<dbReference type="SMART" id="SM00559">
    <property type="entry name" value="Ku78"/>
    <property type="match status" value="1"/>
</dbReference>
<evidence type="ECO:0000256" key="3">
    <source>
        <dbReference type="HAMAP-Rule" id="MF_01875"/>
    </source>
</evidence>
<dbReference type="EMBL" id="CP086322">
    <property type="protein sequence ID" value="UQA90718.1"/>
    <property type="molecule type" value="Genomic_DNA"/>
</dbReference>
<proteinExistence type="inferred from homology"/>
<keyword evidence="6" id="KW-1185">Reference proteome</keyword>
<dbReference type="HAMAP" id="MF_01875">
    <property type="entry name" value="Prokaryotic_Ku"/>
    <property type="match status" value="1"/>
</dbReference>
<keyword evidence="1 3" id="KW-0238">DNA-binding</keyword>
<dbReference type="Pfam" id="PF02735">
    <property type="entry name" value="Ku"/>
    <property type="match status" value="1"/>
</dbReference>
<name>A0ABY4M0Q9_9ACTN</name>
<dbReference type="Proteomes" id="UP000830115">
    <property type="component" value="Chromosome"/>
</dbReference>
<evidence type="ECO:0000259" key="4">
    <source>
        <dbReference type="SMART" id="SM00559"/>
    </source>
</evidence>
<dbReference type="InterPro" id="IPR016194">
    <property type="entry name" value="SPOC-like_C_dom_sf"/>
</dbReference>
<dbReference type="InterPro" id="IPR006164">
    <property type="entry name" value="DNA_bd_Ku70/Ku80"/>
</dbReference>
<evidence type="ECO:0000256" key="1">
    <source>
        <dbReference type="ARBA" id="ARBA00023125"/>
    </source>
</evidence>
<evidence type="ECO:0000256" key="2">
    <source>
        <dbReference type="ARBA" id="ARBA00023172"/>
    </source>
</evidence>
<comment type="similarity">
    <text evidence="3">Belongs to the prokaryotic Ku family.</text>
</comment>
<dbReference type="NCBIfam" id="TIGR02772">
    <property type="entry name" value="Ku_bact"/>
    <property type="match status" value="1"/>
</dbReference>
<dbReference type="RefSeq" id="WP_406707855.1">
    <property type="nucleotide sequence ID" value="NZ_CP086322.1"/>
</dbReference>
<dbReference type="PANTHER" id="PTHR41251:SF1">
    <property type="entry name" value="NON-HOMOLOGOUS END JOINING PROTEIN KU"/>
    <property type="match status" value="1"/>
</dbReference>
<keyword evidence="2 3" id="KW-0233">DNA recombination</keyword>
<dbReference type="InterPro" id="IPR009187">
    <property type="entry name" value="Prok_Ku"/>
</dbReference>
<comment type="subunit">
    <text evidence="3">Homodimer. Interacts with LigD.</text>
</comment>
<accession>A0ABY4M0Q9</accession>
<comment type="function">
    <text evidence="3">With LigD forms a non-homologous end joining (NHEJ) DNA repair enzyme, which repairs dsDNA breaks with reduced fidelity. Binds linear dsDNA with 5'- and 3'- overhangs but not closed circular dsDNA nor ssDNA. Recruits and stimulates the ligase activity of LigD.</text>
</comment>
<sequence length="257" mass="27939">MRSIWKGTISFGLVALPVDLFAATEDHGPGLHLVHAKDGGRVRHRRVCELDGREIGPEETARGWEAPDGRTVVLQDADLDALPLPSKRIIEVLGFVGTADVDPLLYARPYWVGAHGPGAQRPYAVLVEALARSGRLAVCKVALRSRERLAILRPRNGILICHTLRWPEEVRQPGDLSSPVPTTTRELELAELLMTEMSGVDVGSLHDDYAEALNVLVDTLAAGGKAVLPPEPEPPVDLMAALEASVRTARRARNETE</sequence>
<feature type="domain" description="Ku" evidence="4">
    <location>
        <begin position="52"/>
        <end position="182"/>
    </location>
</feature>
<reference evidence="5" key="1">
    <citation type="submission" date="2021-10" db="EMBL/GenBank/DDBJ databases">
        <title>Streptomyces nigrumlapis sp.nov.,an antimicrobial producing actinobacterium isolated from Black Gobi rocks.</title>
        <authorList>
            <person name="Wen Y."/>
            <person name="Zhang W."/>
            <person name="Liu X.G."/>
        </authorList>
    </citation>
    <scope>NUCLEOTIDE SEQUENCE</scope>
    <source>
        <strain evidence="5">ST13-2-2</strain>
    </source>
</reference>
<dbReference type="Gene3D" id="2.40.290.10">
    <property type="match status" value="1"/>
</dbReference>
<dbReference type="PIRSF" id="PIRSF006493">
    <property type="entry name" value="Prok_Ku"/>
    <property type="match status" value="1"/>
</dbReference>
<keyword evidence="3" id="KW-0234">DNA repair</keyword>
<protein>
    <recommendedName>
        <fullName evidence="3">Non-homologous end joining protein Ku</fullName>
    </recommendedName>
</protein>
<evidence type="ECO:0000313" key="6">
    <source>
        <dbReference type="Proteomes" id="UP000830115"/>
    </source>
</evidence>
<dbReference type="PANTHER" id="PTHR41251">
    <property type="entry name" value="NON-HOMOLOGOUS END JOINING PROTEIN KU"/>
    <property type="match status" value="1"/>
</dbReference>
<dbReference type="SUPFAM" id="SSF100939">
    <property type="entry name" value="SPOC domain-like"/>
    <property type="match status" value="1"/>
</dbReference>
<keyword evidence="3" id="KW-0227">DNA damage</keyword>
<evidence type="ECO:0000313" key="5">
    <source>
        <dbReference type="EMBL" id="UQA90718.1"/>
    </source>
</evidence>
<gene>
    <name evidence="3" type="primary">ku</name>
    <name evidence="5" type="ORF">K9S39_01390</name>
</gene>
<organism evidence="5 6">
    <name type="scientific">Streptomyces halobius</name>
    <dbReference type="NCBI Taxonomy" id="2879846"/>
    <lineage>
        <taxon>Bacteria</taxon>
        <taxon>Bacillati</taxon>
        <taxon>Actinomycetota</taxon>
        <taxon>Actinomycetes</taxon>
        <taxon>Kitasatosporales</taxon>
        <taxon>Streptomycetaceae</taxon>
        <taxon>Streptomyces</taxon>
    </lineage>
</organism>